<dbReference type="GO" id="GO:0002181">
    <property type="term" value="P:cytoplasmic translation"/>
    <property type="evidence" value="ECO:0007669"/>
    <property type="project" value="Ensembl"/>
</dbReference>
<organism evidence="6 7">
    <name type="scientific">Taeniopygia guttata</name>
    <name type="common">Zebra finch</name>
    <name type="synonym">Poephila guttata</name>
    <dbReference type="NCBI Taxonomy" id="59729"/>
    <lineage>
        <taxon>Eukaryota</taxon>
        <taxon>Metazoa</taxon>
        <taxon>Chordata</taxon>
        <taxon>Craniata</taxon>
        <taxon>Vertebrata</taxon>
        <taxon>Euteleostomi</taxon>
        <taxon>Archelosauria</taxon>
        <taxon>Archosauria</taxon>
        <taxon>Dinosauria</taxon>
        <taxon>Saurischia</taxon>
        <taxon>Theropoda</taxon>
        <taxon>Coelurosauria</taxon>
        <taxon>Aves</taxon>
        <taxon>Neognathae</taxon>
        <taxon>Neoaves</taxon>
        <taxon>Telluraves</taxon>
        <taxon>Australaves</taxon>
        <taxon>Passeriformes</taxon>
        <taxon>Passeroidea</taxon>
        <taxon>Estrildidae</taxon>
        <taxon>Estrildinae</taxon>
        <taxon>Taeniopygia</taxon>
    </lineage>
</organism>
<dbReference type="GO" id="GO:0030291">
    <property type="term" value="F:protein serine/threonine kinase inhibitor activity"/>
    <property type="evidence" value="ECO:0007669"/>
    <property type="project" value="Ensembl"/>
</dbReference>
<dbReference type="Ensembl" id="ENSTGUT00000003177.2">
    <property type="protein sequence ID" value="ENSTGUP00000003147.2"/>
    <property type="gene ID" value="ENSTGUG00000003028.2"/>
</dbReference>
<dbReference type="GO" id="GO:0030307">
    <property type="term" value="P:positive regulation of cell growth"/>
    <property type="evidence" value="ECO:0007669"/>
    <property type="project" value="Ensembl"/>
</dbReference>
<dbReference type="GO" id="GO:0005765">
    <property type="term" value="C:lysosomal membrane"/>
    <property type="evidence" value="ECO:0007669"/>
    <property type="project" value="Ensembl"/>
</dbReference>
<dbReference type="GO" id="GO:0038202">
    <property type="term" value="P:TORC1 signaling"/>
    <property type="evidence" value="ECO:0007669"/>
    <property type="project" value="Ensembl"/>
</dbReference>
<sequence>MESEMLQSPLLGLGEEDESDLTDWNLPLAFMKKRHCEKIEGSKSLAQSWRMKDRMKTVSVALVLCLNVGVDPPDVVKTTPCARLECWIDPLSMGPQKALETIGANLQKQYENWQPRARYKQSLDPTVDEVKKLCTSLRRNAKEERVLFHYNGHGVPRPTVNGEIWVFNKNYTQYIPLSIYDLQTWMGSPSIFVYDCSNAGLIVKSFKQFALQREQELEVAAINPNHPLAQMPLPPSMKNCIQLAACEANELLPMIPDLPADLFTSCLTTPIKIALRWFCMQKSVRLVPGVTLDLIEKIPGRLNDRRTPLGELNWIFTAITDTIAWNVLPRDLFQKLFRQDLLVASLFRNFLLAERIMRSYNCTPVSSPRLPPTYMHAMWQAWDLAVDICLSQLPTIIEEGTAFRHSPFFAEQLTAFQVWLTMGVENRNPPEQLPIVLQVLLSQVHRLRALDLLGRFLDLGPWAVSLALSVGIFPYVLKLLQSSARELRPLLVFIWAKILAVDSSCQADLVKDNGHKYFLSVLADPYMPAEHRTMTAFILAVIVNNYNTGQEACLQGNLIAICLEQLNDPHPLLRQWVAICLGRIWQNFDSARWCGVRDSAHEKLYSLLSDPIPEVRCAAVFALGTFVGNSAERTDHSTTIDHNVAMMLAQLINDGSPMVRKELVVALSHLVVQYESNFCTVALQFIEEEKNYPLPSPAAPEGGSLTPVRDGPCTPRLRSVSSYGNIRAVTTARSLNKSLQNLSLNEEPGSSVAFSPGNLSTSSSASSTLGSPENEEYILSFETIDKMRRVSSYSSLNSLIGVSFNSVYTQIWRVLLHLAADPYPDVSDLAMKVLNSIAYKATVNARPQRILDTSSLTQSAPASPTNKGMHIHQVGGSPPTTSTSSSSLTNEVPKQPVSRDLASVRPSATSVGVQYTPHSHQFPRTRKMFDKGPEQTADDGDDAVGHKSFISAAVQTGFCDWSAKYFAQPVMKIPEEHDLESQIRKEREWRFLRNARVRKQAQKIIQKGISRLDDQIFLNRNPGVPSVVKFHPFTPCIAVADKDSICFWDWEKGEKLDYFHNGNPRYTRITAMEYLNGQDCSLLLTATDDGAIRVWKNFADLEKNPEMVTAWQGLSDMLPTTRGAGMVVDWEQETGLLMTSGDVRIIRIWDTDREMKVQDIPTGADSCVTSLSCDSHRSLIVAGLGDGSIRVFDRRMALSECRVMTYREHTAWVVKAYLQKHPEGNIMSVRYRGCSPGAACHAHSLISPPNSGPAVPAKLWSLTFASVINSCSRLGGEEAGGMWSSPWEAAGVVWAEQGAGIPRCGRGREASRSCLWNILWWGVSLPASPWGHLGHRERRKVDGASGRHVPGQDSCAIP</sequence>
<dbReference type="InterPro" id="IPR001680">
    <property type="entry name" value="WD40_rpt"/>
</dbReference>
<feature type="compositionally biased region" description="Polar residues" evidence="4">
    <location>
        <begin position="906"/>
        <end position="915"/>
    </location>
</feature>
<dbReference type="GO" id="GO:0045947">
    <property type="term" value="P:negative regulation of translational initiation"/>
    <property type="evidence" value="ECO:0007669"/>
    <property type="project" value="Ensembl"/>
</dbReference>
<evidence type="ECO:0000313" key="6">
    <source>
        <dbReference type="Ensembl" id="ENSTGUP00000003147.2"/>
    </source>
</evidence>
<dbReference type="GO" id="GO:0009267">
    <property type="term" value="P:cellular response to starvation"/>
    <property type="evidence" value="ECO:0007669"/>
    <property type="project" value="TreeGrafter"/>
</dbReference>
<dbReference type="GO" id="GO:0000045">
    <property type="term" value="P:autophagosome assembly"/>
    <property type="evidence" value="ECO:0007669"/>
    <property type="project" value="Ensembl"/>
</dbReference>
<keyword evidence="7" id="KW-1185">Reference proteome</keyword>
<reference evidence="6 7" key="1">
    <citation type="journal article" date="2010" name="Nature">
        <title>The genome of a songbird.</title>
        <authorList>
            <person name="Warren W.C."/>
            <person name="Clayton D.F."/>
            <person name="Ellegren H."/>
            <person name="Arnold A.P."/>
            <person name="Hillier L.W."/>
            <person name="Kunstner A."/>
            <person name="Searle S."/>
            <person name="White S."/>
            <person name="Vilella A.J."/>
            <person name="Fairley S."/>
            <person name="Heger A."/>
            <person name="Kong L."/>
            <person name="Ponting C.P."/>
            <person name="Jarvis E.D."/>
            <person name="Mello C.V."/>
            <person name="Minx P."/>
            <person name="Lovell P."/>
            <person name="Velho T.A."/>
            <person name="Ferris M."/>
            <person name="Balakrishnan C.N."/>
            <person name="Sinha S."/>
            <person name="Blatti C."/>
            <person name="London S.E."/>
            <person name="Li Y."/>
            <person name="Lin Y.C."/>
            <person name="George J."/>
            <person name="Sweedler J."/>
            <person name="Southey B."/>
            <person name="Gunaratne P."/>
            <person name="Watson M."/>
            <person name="Nam K."/>
            <person name="Backstrom N."/>
            <person name="Smeds L."/>
            <person name="Nabholz B."/>
            <person name="Itoh Y."/>
            <person name="Whitney O."/>
            <person name="Pfenning A.R."/>
            <person name="Howard J."/>
            <person name="Volker M."/>
            <person name="Skinner B.M."/>
            <person name="Griffin D.K."/>
            <person name="Ye L."/>
            <person name="McLaren W.M."/>
            <person name="Flicek P."/>
            <person name="Quesada V."/>
            <person name="Velasco G."/>
            <person name="Lopez-Otin C."/>
            <person name="Puente X.S."/>
            <person name="Olender T."/>
            <person name="Lancet D."/>
            <person name="Smit A.F."/>
            <person name="Hubley R."/>
            <person name="Konkel M.K."/>
            <person name="Walker J.A."/>
            <person name="Batzer M.A."/>
            <person name="Gu W."/>
            <person name="Pollock D.D."/>
            <person name="Chen L."/>
            <person name="Cheng Z."/>
            <person name="Eichler E.E."/>
            <person name="Stapley J."/>
            <person name="Slate J."/>
            <person name="Ekblom R."/>
            <person name="Birkhead T."/>
            <person name="Burke T."/>
            <person name="Burt D."/>
            <person name="Scharff C."/>
            <person name="Adam I."/>
            <person name="Richard H."/>
            <person name="Sultan M."/>
            <person name="Soldatov A."/>
            <person name="Lehrach H."/>
            <person name="Edwards S.V."/>
            <person name="Yang S.P."/>
            <person name="Li X."/>
            <person name="Graves T."/>
            <person name="Fulton L."/>
            <person name="Nelson J."/>
            <person name="Chinwalla A."/>
            <person name="Hou S."/>
            <person name="Mardis E.R."/>
            <person name="Wilson R.K."/>
        </authorList>
    </citation>
    <scope>NUCLEOTIDE SEQUENCE [LARGE SCALE GENOMIC DNA]</scope>
</reference>
<dbReference type="GO" id="GO:0045945">
    <property type="term" value="P:positive regulation of transcription by RNA polymerase III"/>
    <property type="evidence" value="ECO:0007669"/>
    <property type="project" value="Ensembl"/>
</dbReference>
<dbReference type="SUPFAM" id="SSF48371">
    <property type="entry name" value="ARM repeat"/>
    <property type="match status" value="1"/>
</dbReference>
<dbReference type="FunFam" id="2.130.10.10:FF:000137">
    <property type="entry name" value="Regulatory-associated protein of mTOR isoform 1"/>
    <property type="match status" value="1"/>
</dbReference>
<feature type="compositionally biased region" description="Low complexity" evidence="4">
    <location>
        <begin position="755"/>
        <end position="771"/>
    </location>
</feature>
<dbReference type="HOGENOM" id="CLU_001136_3_1_1"/>
<dbReference type="InterPro" id="IPR000357">
    <property type="entry name" value="HEAT"/>
</dbReference>
<dbReference type="GO" id="GO:1902554">
    <property type="term" value="C:serine/threonine protein kinase complex"/>
    <property type="evidence" value="ECO:0007669"/>
    <property type="project" value="Ensembl"/>
</dbReference>
<dbReference type="OMA" id="HNYDKAR"/>
<dbReference type="SMART" id="SM01302">
    <property type="entry name" value="Raptor_N"/>
    <property type="match status" value="1"/>
</dbReference>
<dbReference type="GO" id="GO:0005829">
    <property type="term" value="C:cytosol"/>
    <property type="evidence" value="ECO:0007669"/>
    <property type="project" value="Ensembl"/>
</dbReference>
<dbReference type="GO" id="GO:0019901">
    <property type="term" value="F:protein kinase binding"/>
    <property type="evidence" value="ECO:0007669"/>
    <property type="project" value="Ensembl"/>
</dbReference>
<dbReference type="GO" id="GO:0005654">
    <property type="term" value="C:nucleoplasm"/>
    <property type="evidence" value="ECO:0007669"/>
    <property type="project" value="Ensembl"/>
</dbReference>
<feature type="region of interest" description="Disordered" evidence="4">
    <location>
        <begin position="747"/>
        <end position="771"/>
    </location>
</feature>
<dbReference type="FunFam" id="1.25.10.10:FF:000065">
    <property type="entry name" value="Regulatory-associated protein of MTOR, complex 1"/>
    <property type="match status" value="1"/>
</dbReference>
<evidence type="ECO:0000259" key="5">
    <source>
        <dbReference type="SMART" id="SM01302"/>
    </source>
</evidence>
<dbReference type="InterPro" id="IPR011989">
    <property type="entry name" value="ARM-like"/>
</dbReference>
<feature type="region of interest" description="Disordered" evidence="4">
    <location>
        <begin position="854"/>
        <end position="915"/>
    </location>
</feature>
<dbReference type="STRING" id="59729.ENSTGUP00000003147"/>
<feature type="domain" description="Raptor N-terminal CASPase-like" evidence="5">
    <location>
        <begin position="54"/>
        <end position="207"/>
    </location>
</feature>
<evidence type="ECO:0000313" key="7">
    <source>
        <dbReference type="Proteomes" id="UP000007754"/>
    </source>
</evidence>
<dbReference type="SMART" id="SM00320">
    <property type="entry name" value="WD40"/>
    <property type="match status" value="4"/>
</dbReference>
<comment type="similarity">
    <text evidence="1">Belongs to the WD repeat RAPTOR family.</text>
</comment>
<keyword evidence="3" id="KW-0677">Repeat</keyword>
<dbReference type="GO" id="GO:0044877">
    <property type="term" value="F:protein-containing complex binding"/>
    <property type="evidence" value="ECO:0007669"/>
    <property type="project" value="Ensembl"/>
</dbReference>
<feature type="compositionally biased region" description="Polar residues" evidence="4">
    <location>
        <begin position="854"/>
        <end position="866"/>
    </location>
</feature>
<dbReference type="InterPro" id="IPR015943">
    <property type="entry name" value="WD40/YVTN_repeat-like_dom_sf"/>
</dbReference>
<dbReference type="Gene3D" id="1.25.10.10">
    <property type="entry name" value="Leucine-rich Repeat Variant"/>
    <property type="match status" value="1"/>
</dbReference>
<protein>
    <submittedName>
        <fullName evidence="6">Regulatory associated protein of MTOR complex 1</fullName>
    </submittedName>
</protein>
<dbReference type="GO" id="GO:1904263">
    <property type="term" value="P:positive regulation of TORC1 signaling"/>
    <property type="evidence" value="ECO:0007669"/>
    <property type="project" value="Ensembl"/>
</dbReference>
<dbReference type="GeneTree" id="ENSGT00640000091541"/>
<dbReference type="InterPro" id="IPR036322">
    <property type="entry name" value="WD40_repeat_dom_sf"/>
</dbReference>
<dbReference type="PANTHER" id="PTHR12848">
    <property type="entry name" value="REGULATORY-ASSOCIATED PROTEIN OF MTOR"/>
    <property type="match status" value="1"/>
</dbReference>
<dbReference type="InParanoid" id="H0YXX1"/>
<accession>H0YXX1</accession>
<dbReference type="GO" id="GO:0008361">
    <property type="term" value="P:regulation of cell size"/>
    <property type="evidence" value="ECO:0007669"/>
    <property type="project" value="Ensembl"/>
</dbReference>
<evidence type="ECO:0000256" key="1">
    <source>
        <dbReference type="ARBA" id="ARBA00009257"/>
    </source>
</evidence>
<dbReference type="GO" id="GO:0010507">
    <property type="term" value="P:negative regulation of autophagy"/>
    <property type="evidence" value="ECO:0007669"/>
    <property type="project" value="Ensembl"/>
</dbReference>
<reference evidence="6" key="2">
    <citation type="submission" date="2025-08" db="UniProtKB">
        <authorList>
            <consortium name="Ensembl"/>
        </authorList>
    </citation>
    <scope>IDENTIFICATION</scope>
</reference>
<dbReference type="PRINTS" id="PR01547">
    <property type="entry name" value="YEAST176DUF"/>
</dbReference>
<dbReference type="GO" id="GO:0030295">
    <property type="term" value="F:protein kinase activator activity"/>
    <property type="evidence" value="ECO:0007669"/>
    <property type="project" value="Ensembl"/>
</dbReference>
<dbReference type="Proteomes" id="UP000007754">
    <property type="component" value="Chromosome 18"/>
</dbReference>
<proteinExistence type="inferred from homology"/>
<evidence type="ECO:0000256" key="4">
    <source>
        <dbReference type="SAM" id="MobiDB-lite"/>
    </source>
</evidence>
<dbReference type="InterPro" id="IPR004083">
    <property type="entry name" value="Raptor"/>
</dbReference>
<evidence type="ECO:0000256" key="3">
    <source>
        <dbReference type="ARBA" id="ARBA00022737"/>
    </source>
</evidence>
<name>H0YXX1_TAEGU</name>
<dbReference type="GO" id="GO:0071889">
    <property type="term" value="F:14-3-3 protein binding"/>
    <property type="evidence" value="ECO:0007669"/>
    <property type="project" value="Ensembl"/>
</dbReference>
<dbReference type="GO" id="GO:0031931">
    <property type="term" value="C:TORC1 complex"/>
    <property type="evidence" value="ECO:0007669"/>
    <property type="project" value="Ensembl"/>
</dbReference>
<evidence type="ECO:0000256" key="2">
    <source>
        <dbReference type="ARBA" id="ARBA00022574"/>
    </source>
</evidence>
<gene>
    <name evidence="6" type="primary">RPTOR</name>
</gene>
<dbReference type="Pfam" id="PF02985">
    <property type="entry name" value="HEAT"/>
    <property type="match status" value="2"/>
</dbReference>
<dbReference type="GO" id="GO:0071333">
    <property type="term" value="P:cellular response to glucose stimulus"/>
    <property type="evidence" value="ECO:0007669"/>
    <property type="project" value="Ensembl"/>
</dbReference>
<dbReference type="Pfam" id="PF14538">
    <property type="entry name" value="Raptor_N"/>
    <property type="match status" value="1"/>
</dbReference>
<dbReference type="GO" id="GO:0031267">
    <property type="term" value="F:small GTPase binding"/>
    <property type="evidence" value="ECO:0007669"/>
    <property type="project" value="Ensembl"/>
</dbReference>
<dbReference type="GO" id="GO:0045948">
    <property type="term" value="P:positive regulation of translational initiation"/>
    <property type="evidence" value="ECO:0007669"/>
    <property type="project" value="Ensembl"/>
</dbReference>
<dbReference type="InterPro" id="IPR029347">
    <property type="entry name" value="Raptor_N"/>
</dbReference>
<dbReference type="GO" id="GO:0140767">
    <property type="term" value="F:enzyme-substrate adaptor activity"/>
    <property type="evidence" value="ECO:0007669"/>
    <property type="project" value="Ensembl"/>
</dbReference>
<feature type="compositionally biased region" description="Low complexity" evidence="4">
    <location>
        <begin position="877"/>
        <end position="887"/>
    </location>
</feature>
<dbReference type="GO" id="GO:0071233">
    <property type="term" value="P:cellular response to L-leucine"/>
    <property type="evidence" value="ECO:0007669"/>
    <property type="project" value="Ensembl"/>
</dbReference>
<dbReference type="PANTHER" id="PTHR12848:SF16">
    <property type="entry name" value="REGULATORY-ASSOCIATED PROTEIN OF MTOR"/>
    <property type="match status" value="1"/>
</dbReference>
<keyword evidence="2" id="KW-0853">WD repeat</keyword>
<dbReference type="GO" id="GO:1900087">
    <property type="term" value="P:positive regulation of G1/S transition of mitotic cell cycle"/>
    <property type="evidence" value="ECO:0007669"/>
    <property type="project" value="Ensembl"/>
</dbReference>
<dbReference type="Gene3D" id="2.130.10.10">
    <property type="entry name" value="YVTN repeat-like/Quinoprotein amine dehydrogenase"/>
    <property type="match status" value="2"/>
</dbReference>
<dbReference type="GO" id="GO:0010494">
    <property type="term" value="C:cytoplasmic stress granule"/>
    <property type="evidence" value="ECO:0007669"/>
    <property type="project" value="Ensembl"/>
</dbReference>
<dbReference type="GO" id="GO:0061462">
    <property type="term" value="P:protein localization to lysosome"/>
    <property type="evidence" value="ECO:0007669"/>
    <property type="project" value="Ensembl"/>
</dbReference>
<dbReference type="InterPro" id="IPR016024">
    <property type="entry name" value="ARM-type_fold"/>
</dbReference>
<reference evidence="6" key="3">
    <citation type="submission" date="2025-09" db="UniProtKB">
        <authorList>
            <consortium name="Ensembl"/>
        </authorList>
    </citation>
    <scope>IDENTIFICATION</scope>
</reference>
<dbReference type="SUPFAM" id="SSF50978">
    <property type="entry name" value="WD40 repeat-like"/>
    <property type="match status" value="1"/>
</dbReference>